<reference evidence="1" key="1">
    <citation type="submission" date="2020-05" db="EMBL/GenBank/DDBJ databases">
        <title>Mycena genomes resolve the evolution of fungal bioluminescence.</title>
        <authorList>
            <person name="Tsai I.J."/>
        </authorList>
    </citation>
    <scope>NUCLEOTIDE SEQUENCE</scope>
    <source>
        <strain evidence="1">160909Yilan</strain>
    </source>
</reference>
<evidence type="ECO:0000313" key="1">
    <source>
        <dbReference type="EMBL" id="KAF7345248.1"/>
    </source>
</evidence>
<keyword evidence="2" id="KW-1185">Reference proteome</keyword>
<comment type="caution">
    <text evidence="1">The sequence shown here is derived from an EMBL/GenBank/DDBJ whole genome shotgun (WGS) entry which is preliminary data.</text>
</comment>
<dbReference type="Proteomes" id="UP000623467">
    <property type="component" value="Unassembled WGS sequence"/>
</dbReference>
<accession>A0A8H6XPT3</accession>
<dbReference type="AlphaFoldDB" id="A0A8H6XPT3"/>
<organism evidence="1 2">
    <name type="scientific">Mycena sanguinolenta</name>
    <dbReference type="NCBI Taxonomy" id="230812"/>
    <lineage>
        <taxon>Eukaryota</taxon>
        <taxon>Fungi</taxon>
        <taxon>Dikarya</taxon>
        <taxon>Basidiomycota</taxon>
        <taxon>Agaricomycotina</taxon>
        <taxon>Agaricomycetes</taxon>
        <taxon>Agaricomycetidae</taxon>
        <taxon>Agaricales</taxon>
        <taxon>Marasmiineae</taxon>
        <taxon>Mycenaceae</taxon>
        <taxon>Mycena</taxon>
    </lineage>
</organism>
<dbReference type="InterPro" id="IPR032675">
    <property type="entry name" value="LRR_dom_sf"/>
</dbReference>
<dbReference type="SUPFAM" id="SSF52047">
    <property type="entry name" value="RNI-like"/>
    <property type="match status" value="1"/>
</dbReference>
<dbReference type="Gene3D" id="3.80.10.10">
    <property type="entry name" value="Ribonuclease Inhibitor"/>
    <property type="match status" value="1"/>
</dbReference>
<gene>
    <name evidence="1" type="ORF">MSAN_01901400</name>
</gene>
<dbReference type="OrthoDB" id="2900663at2759"/>
<dbReference type="EMBL" id="JACAZH010000020">
    <property type="protein sequence ID" value="KAF7345248.1"/>
    <property type="molecule type" value="Genomic_DNA"/>
</dbReference>
<protein>
    <recommendedName>
        <fullName evidence="3">F-box domain-containing protein</fullName>
    </recommendedName>
</protein>
<name>A0A8H6XPT3_9AGAR</name>
<proteinExistence type="predicted"/>
<evidence type="ECO:0008006" key="3">
    <source>
        <dbReference type="Google" id="ProtNLM"/>
    </source>
</evidence>
<evidence type="ECO:0000313" key="2">
    <source>
        <dbReference type="Proteomes" id="UP000623467"/>
    </source>
</evidence>
<sequence length="284" mass="32100">MDPIFPPELEEMIFTTTAKLNPTMTPTFLRLARRFRIWLEPLLYETISDRHPGQIKTVIASMSSNSKPPSFLQTTVRRLYLSQYNSISRLNTLKLLQLCTNVEDLVDLGHFVTPQLLPVVAGLPLRRVAINVDQLSNFGTIPRIDFAPLVFPFLTHISIIDSHIFTDRFPPAASLASLPALAYLSTNRNIGWHTLGQILEACPKLKVLMHVCDSDRTDDARKMAASTPFPDPRFVVVVVHTTFLERWEAGTTQDGGIDLWVEVEDFVVQRRKEGTGPLLICRHN</sequence>